<dbReference type="PROSITE" id="PS50222">
    <property type="entry name" value="EF_HAND_2"/>
    <property type="match status" value="1"/>
</dbReference>
<dbReference type="Ensembl" id="ENSMZET00005036170.1">
    <property type="protein sequence ID" value="ENSMZEP00005034925.1"/>
    <property type="gene ID" value="ENSMZEG00005026123.1"/>
</dbReference>
<dbReference type="GeneTree" id="ENSGT00940000177772"/>
<dbReference type="GO" id="GO:0008168">
    <property type="term" value="F:methyltransferase activity"/>
    <property type="evidence" value="ECO:0007669"/>
    <property type="project" value="InterPro"/>
</dbReference>
<dbReference type="GO" id="GO:0005509">
    <property type="term" value="F:calcium ion binding"/>
    <property type="evidence" value="ECO:0007669"/>
    <property type="project" value="InterPro"/>
</dbReference>
<name>A0A3P9C0A9_9CICH</name>
<feature type="domain" description="EF-hand" evidence="1">
    <location>
        <begin position="57"/>
        <end position="92"/>
    </location>
</feature>
<dbReference type="Proteomes" id="UP000265160">
    <property type="component" value="LG7"/>
</dbReference>
<dbReference type="AlphaFoldDB" id="A0A3P9C0A9"/>
<reference evidence="2 3" key="1">
    <citation type="journal article" date="2014" name="Nature">
        <title>The genomic substrate for adaptive radiation in African cichlid fish.</title>
        <authorList>
            <person name="Brawand D."/>
            <person name="Wagner C.E."/>
            <person name="Li Y.I."/>
            <person name="Malinsky M."/>
            <person name="Keller I."/>
            <person name="Fan S."/>
            <person name="Simakov O."/>
            <person name="Ng A.Y."/>
            <person name="Lim Z.W."/>
            <person name="Bezault E."/>
            <person name="Turner-Maier J."/>
            <person name="Johnson J."/>
            <person name="Alcazar R."/>
            <person name="Noh H.J."/>
            <person name="Russell P."/>
            <person name="Aken B."/>
            <person name="Alfoldi J."/>
            <person name="Amemiya C."/>
            <person name="Azzouzi N."/>
            <person name="Baroiller J.F."/>
            <person name="Barloy-Hubler F."/>
            <person name="Berlin A."/>
            <person name="Bloomquist R."/>
            <person name="Carleton K.L."/>
            <person name="Conte M.A."/>
            <person name="D'Cotta H."/>
            <person name="Eshel O."/>
            <person name="Gaffney L."/>
            <person name="Galibert F."/>
            <person name="Gante H.F."/>
            <person name="Gnerre S."/>
            <person name="Greuter L."/>
            <person name="Guyon R."/>
            <person name="Haddad N.S."/>
            <person name="Haerty W."/>
            <person name="Harris R.M."/>
            <person name="Hofmann H.A."/>
            <person name="Hourlier T."/>
            <person name="Hulata G."/>
            <person name="Jaffe D.B."/>
            <person name="Lara M."/>
            <person name="Lee A.P."/>
            <person name="MacCallum I."/>
            <person name="Mwaiko S."/>
            <person name="Nikaido M."/>
            <person name="Nishihara H."/>
            <person name="Ozouf-Costaz C."/>
            <person name="Penman D.J."/>
            <person name="Przybylski D."/>
            <person name="Rakotomanga M."/>
            <person name="Renn S.C.P."/>
            <person name="Ribeiro F.J."/>
            <person name="Ron M."/>
            <person name="Salzburger W."/>
            <person name="Sanchez-Pulido L."/>
            <person name="Santos M.E."/>
            <person name="Searle S."/>
            <person name="Sharpe T."/>
            <person name="Swofford R."/>
            <person name="Tan F.J."/>
            <person name="Williams L."/>
            <person name="Young S."/>
            <person name="Yin S."/>
            <person name="Okada N."/>
            <person name="Kocher T.D."/>
            <person name="Miska E.A."/>
            <person name="Lander E.S."/>
            <person name="Venkatesh B."/>
            <person name="Fernald R.D."/>
            <person name="Meyer A."/>
            <person name="Ponting C.P."/>
            <person name="Streelman J.T."/>
            <person name="Lindblad-Toh K."/>
            <person name="Seehausen O."/>
            <person name="Di Palma F."/>
        </authorList>
    </citation>
    <scope>NUCLEOTIDE SEQUENCE</scope>
</reference>
<sequence length="115" mass="13054">MDIEAVDSYRYLGVHLNNRLDWTHNSDALYRKGQSRLYLLRRLRSFGHPCDICGGSEQEHRLKVLFQVLDVNGDGGICVNDLTIGPDLRSLVPPSVSLCDAEEVNGWSLHAWFQL</sequence>
<organism evidence="2 3">
    <name type="scientific">Maylandia zebra</name>
    <name type="common">zebra mbuna</name>
    <dbReference type="NCBI Taxonomy" id="106582"/>
    <lineage>
        <taxon>Eukaryota</taxon>
        <taxon>Metazoa</taxon>
        <taxon>Chordata</taxon>
        <taxon>Craniata</taxon>
        <taxon>Vertebrata</taxon>
        <taxon>Euteleostomi</taxon>
        <taxon>Actinopterygii</taxon>
        <taxon>Neopterygii</taxon>
        <taxon>Teleostei</taxon>
        <taxon>Neoteleostei</taxon>
        <taxon>Acanthomorphata</taxon>
        <taxon>Ovalentaria</taxon>
        <taxon>Cichlomorphae</taxon>
        <taxon>Cichliformes</taxon>
        <taxon>Cichlidae</taxon>
        <taxon>African cichlids</taxon>
        <taxon>Pseudocrenilabrinae</taxon>
        <taxon>Haplochromini</taxon>
        <taxon>Maylandia</taxon>
        <taxon>Maylandia zebra complex</taxon>
    </lineage>
</organism>
<proteinExistence type="predicted"/>
<protein>
    <recommendedName>
        <fullName evidence="1">EF-hand domain-containing protein</fullName>
    </recommendedName>
</protein>
<accession>A0A3P9C0A9</accession>
<evidence type="ECO:0000313" key="3">
    <source>
        <dbReference type="Proteomes" id="UP000265160"/>
    </source>
</evidence>
<dbReference type="GO" id="GO:0016706">
    <property type="term" value="F:2-oxoglutarate-dependent dioxygenase activity"/>
    <property type="evidence" value="ECO:0007669"/>
    <property type="project" value="InterPro"/>
</dbReference>
<dbReference type="Ensembl" id="ENSMZET00005015804.1">
    <property type="protein sequence ID" value="ENSMZEP00005015311.1"/>
    <property type="gene ID" value="ENSMZEG00005011493.1"/>
</dbReference>
<evidence type="ECO:0000259" key="1">
    <source>
        <dbReference type="PROSITE" id="PS50222"/>
    </source>
</evidence>
<evidence type="ECO:0000313" key="2">
    <source>
        <dbReference type="Ensembl" id="ENSMZEP00005015311.1"/>
    </source>
</evidence>
<dbReference type="InterPro" id="IPR002048">
    <property type="entry name" value="EF_hand_dom"/>
</dbReference>
<dbReference type="Pfam" id="PF09004">
    <property type="entry name" value="ALKBH8_N"/>
    <property type="match status" value="1"/>
</dbReference>
<keyword evidence="3" id="KW-1185">Reference proteome</keyword>
<dbReference type="InterPro" id="IPR015095">
    <property type="entry name" value="AlkB_hom8_N"/>
</dbReference>
<dbReference type="STRING" id="106582.ENSMZEP00005015311"/>
<reference evidence="2" key="2">
    <citation type="submission" date="2025-05" db="UniProtKB">
        <authorList>
            <consortium name="Ensembl"/>
        </authorList>
    </citation>
    <scope>IDENTIFICATION</scope>
</reference>